<organism evidence="2 3">
    <name type="scientific">Ohtaekwangia kribbensis</name>
    <dbReference type="NCBI Taxonomy" id="688913"/>
    <lineage>
        <taxon>Bacteria</taxon>
        <taxon>Pseudomonadati</taxon>
        <taxon>Bacteroidota</taxon>
        <taxon>Cytophagia</taxon>
        <taxon>Cytophagales</taxon>
        <taxon>Fulvivirgaceae</taxon>
        <taxon>Ohtaekwangia</taxon>
    </lineage>
</organism>
<keyword evidence="3" id="KW-1185">Reference proteome</keyword>
<name>A0ABW3KAM2_9BACT</name>
<evidence type="ECO:0000313" key="2">
    <source>
        <dbReference type="EMBL" id="MFD1003315.1"/>
    </source>
</evidence>
<dbReference type="Gene3D" id="3.50.70.20">
    <property type="entry name" value="Cytochrome P460"/>
    <property type="match status" value="1"/>
</dbReference>
<dbReference type="EMBL" id="JBHTKA010000015">
    <property type="protein sequence ID" value="MFD1003315.1"/>
    <property type="molecule type" value="Genomic_DNA"/>
</dbReference>
<dbReference type="Pfam" id="PF16694">
    <property type="entry name" value="Cytochrome_P460"/>
    <property type="match status" value="1"/>
</dbReference>
<proteinExistence type="predicted"/>
<evidence type="ECO:0000313" key="3">
    <source>
        <dbReference type="Proteomes" id="UP001597112"/>
    </source>
</evidence>
<sequence>MYNAAHKKKVVVILIISVVAVSILTALTPPLTNPPATGEFDGPDSVQRILKHACYDCHSNHTKLEWYHQVAPLSWKISADVLEARRHLNFSHWDSLSAADQRAKLWYAVNMVEQGRMPRRDYTLLHPSAKLSEREVGALKNYIVALTNTSKTQPGKTILKQVSDQPVVRESPNGIQYFSDYLHWKVIVATNRFDNGTMRVIYGNDIAVKAIQEGNINPWPNGAAIVKVVWDAGEQDADGNIYPGAFNNVQFMIRDDERFKRTEGWGFARFNTSHLVPYGKNVSFEVDCMNCHRLASANGFVFDIPTKKP</sequence>
<dbReference type="Pfam" id="PF14376">
    <property type="entry name" value="Haem_bd"/>
    <property type="match status" value="1"/>
</dbReference>
<accession>A0ABW3KAM2</accession>
<reference evidence="3" key="1">
    <citation type="journal article" date="2019" name="Int. J. Syst. Evol. Microbiol.">
        <title>The Global Catalogue of Microorganisms (GCM) 10K type strain sequencing project: providing services to taxonomists for standard genome sequencing and annotation.</title>
        <authorList>
            <consortium name="The Broad Institute Genomics Platform"/>
            <consortium name="The Broad Institute Genome Sequencing Center for Infectious Disease"/>
            <person name="Wu L."/>
            <person name="Ma J."/>
        </authorList>
    </citation>
    <scope>NUCLEOTIDE SEQUENCE [LARGE SCALE GENOMIC DNA]</scope>
    <source>
        <strain evidence="3">CCUG 58938</strain>
    </source>
</reference>
<protein>
    <submittedName>
        <fullName evidence="2">Heme-binding domain-containing protein</fullName>
    </submittedName>
</protein>
<dbReference type="CDD" id="cd20753">
    <property type="entry name" value="cyt_P460_Mc-like"/>
    <property type="match status" value="1"/>
</dbReference>
<dbReference type="SMART" id="SM01235">
    <property type="entry name" value="Haem_bd"/>
    <property type="match status" value="1"/>
</dbReference>
<dbReference type="RefSeq" id="WP_377585859.1">
    <property type="nucleotide sequence ID" value="NZ_JBHTKA010000015.1"/>
</dbReference>
<dbReference type="Proteomes" id="UP001597112">
    <property type="component" value="Unassembled WGS sequence"/>
</dbReference>
<gene>
    <name evidence="2" type="ORF">ACFQ21_28575</name>
</gene>
<dbReference type="InterPro" id="IPR032033">
    <property type="entry name" value="Cytochrome_P460"/>
</dbReference>
<evidence type="ECO:0000259" key="1">
    <source>
        <dbReference type="SMART" id="SM01235"/>
    </source>
</evidence>
<dbReference type="InterPro" id="IPR025992">
    <property type="entry name" value="Haem-bd"/>
</dbReference>
<dbReference type="InterPro" id="IPR038142">
    <property type="entry name" value="Cytochrome_P460_sp"/>
</dbReference>
<feature type="domain" description="Haem-binding" evidence="1">
    <location>
        <begin position="19"/>
        <end position="147"/>
    </location>
</feature>
<comment type="caution">
    <text evidence="2">The sequence shown here is derived from an EMBL/GenBank/DDBJ whole genome shotgun (WGS) entry which is preliminary data.</text>
</comment>